<dbReference type="STRING" id="280093.SAMN05443373_10768"/>
<protein>
    <submittedName>
        <fullName evidence="2">Uncharacterized protein DUF3732</fullName>
    </submittedName>
</protein>
<keyword evidence="5" id="KW-1185">Reference proteome</keyword>
<gene>
    <name evidence="2" type="ORF">BC624_10768</name>
    <name evidence="3" type="ORF">SAMN05443373_10768</name>
</gene>
<proteinExistence type="predicted"/>
<reference evidence="2 5" key="3">
    <citation type="submission" date="2018-03" db="EMBL/GenBank/DDBJ databases">
        <title>Genomic Encyclopedia of Archaeal and Bacterial Type Strains, Phase II (KMG-II): from individual species to whole genera.</title>
        <authorList>
            <person name="Goeker M."/>
        </authorList>
    </citation>
    <scope>NUCLEOTIDE SEQUENCE [LARGE SCALE GENOMIC DNA]</scope>
    <source>
        <strain evidence="2 5">DSM 17797</strain>
    </source>
</reference>
<evidence type="ECO:0000313" key="3">
    <source>
        <dbReference type="EMBL" id="SHH08869.1"/>
    </source>
</evidence>
<dbReference type="Pfam" id="PF12532">
    <property type="entry name" value="DUF3732"/>
    <property type="match status" value="1"/>
</dbReference>
<dbReference type="InterPro" id="IPR022205">
    <property type="entry name" value="DUF3732"/>
</dbReference>
<dbReference type="RefSeq" id="WP_072944012.1">
    <property type="nucleotide sequence ID" value="NZ_FQWO01000007.1"/>
</dbReference>
<dbReference type="EMBL" id="FQWO01000007">
    <property type="protein sequence ID" value="SHH08869.1"/>
    <property type="molecule type" value="Genomic_DNA"/>
</dbReference>
<evidence type="ECO:0000313" key="4">
    <source>
        <dbReference type="Proteomes" id="UP000184384"/>
    </source>
</evidence>
<dbReference type="EMBL" id="PVUB01000007">
    <property type="protein sequence ID" value="PRZ22067.1"/>
    <property type="molecule type" value="Genomic_DNA"/>
</dbReference>
<organism evidence="3 4">
    <name type="scientific">Flavobacterium granuli</name>
    <dbReference type="NCBI Taxonomy" id="280093"/>
    <lineage>
        <taxon>Bacteria</taxon>
        <taxon>Pseudomonadati</taxon>
        <taxon>Bacteroidota</taxon>
        <taxon>Flavobacteriia</taxon>
        <taxon>Flavobacteriales</taxon>
        <taxon>Flavobacteriaceae</taxon>
        <taxon>Flavobacterium</taxon>
    </lineage>
</organism>
<evidence type="ECO:0000256" key="1">
    <source>
        <dbReference type="SAM" id="Coils"/>
    </source>
</evidence>
<dbReference type="Proteomes" id="UP000184384">
    <property type="component" value="Unassembled WGS sequence"/>
</dbReference>
<feature type="coiled-coil region" evidence="1">
    <location>
        <begin position="197"/>
        <end position="224"/>
    </location>
</feature>
<evidence type="ECO:0000313" key="2">
    <source>
        <dbReference type="EMBL" id="PRZ22067.1"/>
    </source>
</evidence>
<name>A0A1M5Q541_9FLAO</name>
<evidence type="ECO:0000313" key="5">
    <source>
        <dbReference type="Proteomes" id="UP000237771"/>
    </source>
</evidence>
<dbReference type="OrthoDB" id="103556at2"/>
<dbReference type="AlphaFoldDB" id="A0A1M5Q541"/>
<sequence length="622" mass="72222">MKFTLHEIKLWFKNDFSESKSYEFLPNKVNVITGNATTGKSSFWSIIDYCLLSGKVNLPNTIYEKALWFGIRFTINDKEISIIRKAPEKGTPASDLIFKEGGFPDNFEIKTPIEEAKTFLDNEFGITDALRFPYGNEFGKSSLNISYRHFLLFNALTETVIGAPETYFDTIFFGKEEYENALSHIFDLVIGVNDLENIKALERLKEIENDLKKIQSQNKSNETKEKNFGVNVNRLLDKCKEYNFVEFDYYSETTEEALDTIQEVIENTKQKASNSNLFLELDILNKDRSRIQGQINAVTQYQREYDLYRRNLNKSADSLQPIEFLNKNLSDQLVNSYETKLFLDSLQISLYNIKSSLTKKVTEPVKVDGDVKELKDQLKSINDKIEDLTKIQKSYLAEGQKFIVLGEIKNAYEQLLKREVAKPIDAVKLNRLSEEKDRLSKVPGETSQIKYTMRTFLNECIQRNFDLLKSLPAYKDSKLDFNTEKMILQLIPKGQLFPLDNVGSKSNYMFMHLCVYLGLHEHMINIQQDHVPQFLFIDQPSIPYYASDNQKGNDDKTKLLDAFTLLNSFIEYINKTKKQSFQIFMVEHASKDYWIENNLSYFHTVDEFNDGKGLIPQNIYNN</sequence>
<dbReference type="Proteomes" id="UP000237771">
    <property type="component" value="Unassembled WGS sequence"/>
</dbReference>
<reference evidence="3" key="2">
    <citation type="submission" date="2016-11" db="EMBL/GenBank/DDBJ databases">
        <authorList>
            <person name="Jaros S."/>
            <person name="Januszkiewicz K."/>
            <person name="Wedrychowicz H."/>
        </authorList>
    </citation>
    <scope>NUCLEOTIDE SEQUENCE [LARGE SCALE GENOMIC DNA]</scope>
    <source>
        <strain evidence="3">DSM 19729</strain>
    </source>
</reference>
<reference evidence="4" key="1">
    <citation type="submission" date="2016-11" db="EMBL/GenBank/DDBJ databases">
        <authorList>
            <person name="Varghese N."/>
            <person name="Submissions S."/>
        </authorList>
    </citation>
    <scope>NUCLEOTIDE SEQUENCE [LARGE SCALE GENOMIC DNA]</scope>
    <source>
        <strain evidence="4">DSM 19729</strain>
    </source>
</reference>
<accession>A0A1M5Q541</accession>
<keyword evidence="1" id="KW-0175">Coiled coil</keyword>